<dbReference type="Proteomes" id="UP000000689">
    <property type="component" value="Chromosome 10"/>
</dbReference>
<reference evidence="1 2" key="1">
    <citation type="journal article" date="2011" name="Proc. Natl. Acad. Sci. U.S.A.">
        <title>Evolutionary erosion of yeast sex chromosomes by mating-type switching accidents.</title>
        <authorList>
            <person name="Gordon J.L."/>
            <person name="Armisen D."/>
            <person name="Proux-Wera E."/>
            <person name="Oheigeartaigh S.S."/>
            <person name="Byrne K.P."/>
            <person name="Wolfe K.H."/>
        </authorList>
    </citation>
    <scope>NUCLEOTIDE SEQUENCE [LARGE SCALE GENOMIC DNA]</scope>
    <source>
        <strain evidence="2">ATCC 10597 / BCRC 20456 / CBS 421 / NBRC 0211 / NRRL Y-12639</strain>
    </source>
</reference>
<keyword evidence="2" id="KW-1185">Reference proteome</keyword>
<dbReference type="KEGG" id="ndi:NDAI_0J00770"/>
<dbReference type="HOGENOM" id="CLU_847563_0_0_1"/>
<gene>
    <name evidence="1" type="primary">NDAI0J00770</name>
    <name evidence="1" type="ordered locus">NDAI_0J00770</name>
</gene>
<accession>G0WGP1</accession>
<name>G0WGP1_NAUDC</name>
<evidence type="ECO:0000313" key="2">
    <source>
        <dbReference type="Proteomes" id="UP000000689"/>
    </source>
</evidence>
<dbReference type="RefSeq" id="XP_003672212.1">
    <property type="nucleotide sequence ID" value="XM_003672164.1"/>
</dbReference>
<dbReference type="EMBL" id="HE580276">
    <property type="protein sequence ID" value="CCD26969.1"/>
    <property type="molecule type" value="Genomic_DNA"/>
</dbReference>
<dbReference type="GeneID" id="11494149"/>
<proteinExistence type="predicted"/>
<dbReference type="AlphaFoldDB" id="G0WGP1"/>
<protein>
    <submittedName>
        <fullName evidence="1">Uncharacterized protein</fullName>
    </submittedName>
</protein>
<organism evidence="1 2">
    <name type="scientific">Naumovozyma dairenensis (strain ATCC 10597 / BCRC 20456 / CBS 421 / NBRC 0211 / NRRL Y-12639)</name>
    <name type="common">Saccharomyces dairenensis</name>
    <dbReference type="NCBI Taxonomy" id="1071378"/>
    <lineage>
        <taxon>Eukaryota</taxon>
        <taxon>Fungi</taxon>
        <taxon>Dikarya</taxon>
        <taxon>Ascomycota</taxon>
        <taxon>Saccharomycotina</taxon>
        <taxon>Saccharomycetes</taxon>
        <taxon>Saccharomycetales</taxon>
        <taxon>Saccharomycetaceae</taxon>
        <taxon>Naumovozyma</taxon>
    </lineage>
</organism>
<sequence length="346" mass="41251">MKNNYNYQEKTGSNTSQGLMLREKAAKNMVLRIYTQLKRKIPFCKKPVKYWILDEPNSFKVCPYELGFIFKYDVVRHYLKSNTPFYSSVSNTEYKPRFPFHRKRSKMYDSQYFLKRGRFYKCYMLVGPDMGNRTIYFSTAISEDGMLRFNNLLTVYKIPTSNSDIFSNLNIYNGDWERCNDMPDLADLLNENEVGFLPPSDFAPVPCQVLFYHFQESDAIIYRDLFVVYRNRAIKRGYMPSFPSILMVFLDPPYEIFIMNVDDNGNILQDKKEEYNEVYHDCDVTWAERHCYTKNYFVCKVNQMIEGSSRYFTLSYLQDHLERNPVFHRKGKTGYKITTPFPEFTY</sequence>
<evidence type="ECO:0000313" key="1">
    <source>
        <dbReference type="EMBL" id="CCD26969.1"/>
    </source>
</evidence>